<sequence length="170" mass="18262">MSVSEKEISGVGVSGGGNGGCGGGDDDEEEDDKGGGVQASEDHRAKQRVYGCGEFRRNLGKARRVVLSPFTKIKARRQLSRRKHTWASSSLADTKVSGSSGKGIGVGGVGKGCYFCFTQPLTMESPSESRTSDPNDPNFTYDMMKVLIEKSDFYSPECNPHLDVDLSARD</sequence>
<keyword evidence="3" id="KW-1185">Reference proteome</keyword>
<feature type="compositionally biased region" description="Gly residues" evidence="1">
    <location>
        <begin position="12"/>
        <end position="23"/>
    </location>
</feature>
<evidence type="ECO:0000256" key="1">
    <source>
        <dbReference type="SAM" id="MobiDB-lite"/>
    </source>
</evidence>
<proteinExistence type="predicted"/>
<dbReference type="OrthoDB" id="693585at2759"/>
<feature type="region of interest" description="Disordered" evidence="1">
    <location>
        <begin position="1"/>
        <end position="45"/>
    </location>
</feature>
<dbReference type="PANTHER" id="PTHR35123:SF2">
    <property type="entry name" value="UBIQUITIN CARBOXYL-TERMINAL HYDROLASE-LIKE PROTEIN"/>
    <property type="match status" value="1"/>
</dbReference>
<name>A0A8K0HMI2_9ROSA</name>
<dbReference type="AlphaFoldDB" id="A0A8K0HMI2"/>
<dbReference type="Proteomes" id="UP000796880">
    <property type="component" value="Unassembled WGS sequence"/>
</dbReference>
<dbReference type="EMBL" id="VOIH02000002">
    <property type="protein sequence ID" value="KAF3454758.1"/>
    <property type="molecule type" value="Genomic_DNA"/>
</dbReference>
<gene>
    <name evidence="2" type="ORF">FNV43_RR05206</name>
</gene>
<protein>
    <submittedName>
        <fullName evidence="2">Uncharacterized protein</fullName>
    </submittedName>
</protein>
<dbReference type="PANTHER" id="PTHR35123">
    <property type="entry name" value="OS07G0633900 PROTEIN-RELATED"/>
    <property type="match status" value="1"/>
</dbReference>
<accession>A0A8K0HMI2</accession>
<comment type="caution">
    <text evidence="2">The sequence shown here is derived from an EMBL/GenBank/DDBJ whole genome shotgun (WGS) entry which is preliminary data.</text>
</comment>
<evidence type="ECO:0000313" key="3">
    <source>
        <dbReference type="Proteomes" id="UP000796880"/>
    </source>
</evidence>
<reference evidence="2" key="1">
    <citation type="submission" date="2020-03" db="EMBL/GenBank/DDBJ databases">
        <title>A high-quality chromosome-level genome assembly of a woody plant with both climbing and erect habits, Rhamnella rubrinervis.</title>
        <authorList>
            <person name="Lu Z."/>
            <person name="Yang Y."/>
            <person name="Zhu X."/>
            <person name="Sun Y."/>
        </authorList>
    </citation>
    <scope>NUCLEOTIDE SEQUENCE</scope>
    <source>
        <strain evidence="2">BYM</strain>
        <tissue evidence="2">Leaf</tissue>
    </source>
</reference>
<evidence type="ECO:0000313" key="2">
    <source>
        <dbReference type="EMBL" id="KAF3454758.1"/>
    </source>
</evidence>
<organism evidence="2 3">
    <name type="scientific">Rhamnella rubrinervis</name>
    <dbReference type="NCBI Taxonomy" id="2594499"/>
    <lineage>
        <taxon>Eukaryota</taxon>
        <taxon>Viridiplantae</taxon>
        <taxon>Streptophyta</taxon>
        <taxon>Embryophyta</taxon>
        <taxon>Tracheophyta</taxon>
        <taxon>Spermatophyta</taxon>
        <taxon>Magnoliopsida</taxon>
        <taxon>eudicotyledons</taxon>
        <taxon>Gunneridae</taxon>
        <taxon>Pentapetalae</taxon>
        <taxon>rosids</taxon>
        <taxon>fabids</taxon>
        <taxon>Rosales</taxon>
        <taxon>Rhamnaceae</taxon>
        <taxon>rhamnoid group</taxon>
        <taxon>Rhamneae</taxon>
        <taxon>Rhamnella</taxon>
    </lineage>
</organism>